<dbReference type="AlphaFoldDB" id="A0AAD6THW9"/>
<proteinExistence type="predicted"/>
<comment type="caution">
    <text evidence="2">The sequence shown here is derived from an EMBL/GenBank/DDBJ whole genome shotgun (WGS) entry which is preliminary data.</text>
</comment>
<feature type="compositionally biased region" description="Acidic residues" evidence="1">
    <location>
        <begin position="415"/>
        <end position="445"/>
    </location>
</feature>
<dbReference type="SUPFAM" id="SSF52047">
    <property type="entry name" value="RNI-like"/>
    <property type="match status" value="1"/>
</dbReference>
<evidence type="ECO:0000313" key="3">
    <source>
        <dbReference type="Proteomes" id="UP001218188"/>
    </source>
</evidence>
<keyword evidence="3" id="KW-1185">Reference proteome</keyword>
<accession>A0AAD6THW9</accession>
<dbReference type="EMBL" id="JARJCM010000005">
    <property type="protein sequence ID" value="KAJ7045235.1"/>
    <property type="molecule type" value="Genomic_DNA"/>
</dbReference>
<name>A0AAD6THW9_9AGAR</name>
<reference evidence="2" key="1">
    <citation type="submission" date="2023-03" db="EMBL/GenBank/DDBJ databases">
        <title>Massive genome expansion in bonnet fungi (Mycena s.s.) driven by repeated elements and novel gene families across ecological guilds.</title>
        <authorList>
            <consortium name="Lawrence Berkeley National Laboratory"/>
            <person name="Harder C.B."/>
            <person name="Miyauchi S."/>
            <person name="Viragh M."/>
            <person name="Kuo A."/>
            <person name="Thoen E."/>
            <person name="Andreopoulos B."/>
            <person name="Lu D."/>
            <person name="Skrede I."/>
            <person name="Drula E."/>
            <person name="Henrissat B."/>
            <person name="Morin E."/>
            <person name="Kohler A."/>
            <person name="Barry K."/>
            <person name="LaButti K."/>
            <person name="Morin E."/>
            <person name="Salamov A."/>
            <person name="Lipzen A."/>
            <person name="Mereny Z."/>
            <person name="Hegedus B."/>
            <person name="Baldrian P."/>
            <person name="Stursova M."/>
            <person name="Weitz H."/>
            <person name="Taylor A."/>
            <person name="Grigoriev I.V."/>
            <person name="Nagy L.G."/>
            <person name="Martin F."/>
            <person name="Kauserud H."/>
        </authorList>
    </citation>
    <scope>NUCLEOTIDE SEQUENCE</scope>
    <source>
        <strain evidence="2">CBHHK200</strain>
    </source>
</reference>
<dbReference type="Gene3D" id="3.80.10.10">
    <property type="entry name" value="Ribonuclease Inhibitor"/>
    <property type="match status" value="1"/>
</dbReference>
<dbReference type="InterPro" id="IPR032675">
    <property type="entry name" value="LRR_dom_sf"/>
</dbReference>
<evidence type="ECO:0000313" key="2">
    <source>
        <dbReference type="EMBL" id="KAJ7045235.1"/>
    </source>
</evidence>
<organism evidence="2 3">
    <name type="scientific">Mycena alexandri</name>
    <dbReference type="NCBI Taxonomy" id="1745969"/>
    <lineage>
        <taxon>Eukaryota</taxon>
        <taxon>Fungi</taxon>
        <taxon>Dikarya</taxon>
        <taxon>Basidiomycota</taxon>
        <taxon>Agaricomycotina</taxon>
        <taxon>Agaricomycetes</taxon>
        <taxon>Agaricomycetidae</taxon>
        <taxon>Agaricales</taxon>
        <taxon>Marasmiineae</taxon>
        <taxon>Mycenaceae</taxon>
        <taxon>Mycena</taxon>
    </lineage>
</organism>
<evidence type="ECO:0000256" key="1">
    <source>
        <dbReference type="SAM" id="MobiDB-lite"/>
    </source>
</evidence>
<feature type="region of interest" description="Disordered" evidence="1">
    <location>
        <begin position="412"/>
        <end position="477"/>
    </location>
</feature>
<feature type="compositionally biased region" description="Low complexity" evidence="1">
    <location>
        <begin position="582"/>
        <end position="592"/>
    </location>
</feature>
<protein>
    <submittedName>
        <fullName evidence="2">Uncharacterized protein</fullName>
    </submittedName>
</protein>
<dbReference type="Proteomes" id="UP001218188">
    <property type="component" value="Unassembled WGS sequence"/>
</dbReference>
<feature type="region of interest" description="Disordered" evidence="1">
    <location>
        <begin position="571"/>
        <end position="592"/>
    </location>
</feature>
<sequence length="1039" mass="113727">MPDPQVALACRLAPEMLGIIFVFANQLRSHHWYLFADMKLILSRVCRYWREIVLATSALWTALPVTRATTTSYINHAFQCAKGAPMTVYVHLDPFTHLPGRVADMVTSVSARPIDALCKTILPAVMVYNASIRNLFVRGFDTPDFTEVVRVLRPNGRHLVNLAFHSPFRSNDNVTRLDASLPILPLTPALKALSIDGLIVTRALPTLPTLTHLYLSDTFVQWDNLSAALTSSPLLESLVFTALICVPTDSARPIFMRSLHSMAVLAVYPGCHDDIIDAIVDYLGGVTHLNIRCSHHVDLLELLRHTPSLVNLHINQSKSFTKIATAITSGWLDLNRLEQVTVHDHLDVDEIEPFIVNSTRSVSAWSRSRRAVAVYVTSELPRGDVGAKRSASYCTRLMAVMKFRRVDPTVHVSDAESEANEDMEEAPTSDLEDVEVVGEYSESDTMEAGPAVNAPSDYAASGRSELSRSRSPSPPLPLHSVLGRPFWEFPTGLRLYTVEEGARLCGYPSREAFASSIREEIEAKASRQHQININRQETIARRRLVAESSVRRRSSRLSKHTVLSVSVREPISVRSSNRKPSESPLSSLPASPALDPIDITASPFDVDELPFVLPRVNSSVAVTTDLLSSPAIYAQSPSPPMDIPVPDAAVETDSYVGLWPKALPFGTEMLATAPPYQDAKLSTTIASHTLSALVVAIKTFWDFDTHLFFRIASWHLDREIYLLGSGLVQPPAVIIADRPSIEDARAFATLGQPGCASCIAGKVRCSLQDTYLFEKTGDEFNGLRHEFNAVRAAGKPRRRVIARDPSSITAGHSVSSAPSVYSGGAARTPSVFLPPPPVPFQYSDAPGIALPAHFIAQHIDPALLAGPAELMDTTPVLVDHTPCPAPSRRISQSVQTENLSPQEDVHVQHAVILPDVPLASLDNADLCRLVQSLAARVSYLEGLRGSLRPLSSLAPEDIPSEMVSQCIDAVFSGHFDMLVAFASTRHRLLANTISSDVLRHLEHLFLECHNALSRMLARLDEGRRSAPNVFGSTTAASPL</sequence>
<gene>
    <name evidence="2" type="ORF">C8F04DRAFT_1249665</name>
</gene>